<comment type="similarity">
    <text evidence="1">Belongs to the ABC transporter superfamily.</text>
</comment>
<dbReference type="PANTHER" id="PTHR43820">
    <property type="entry name" value="HIGH-AFFINITY BRANCHED-CHAIN AMINO ACID TRANSPORT ATP-BINDING PROTEIN LIVF"/>
    <property type="match status" value="1"/>
</dbReference>
<keyword evidence="8" id="KW-1185">Reference proteome</keyword>
<feature type="domain" description="ABC transporter" evidence="6">
    <location>
        <begin position="2"/>
        <end position="233"/>
    </location>
</feature>
<accession>A0ABN1GTT6</accession>
<comment type="caution">
    <text evidence="7">The sequence shown here is derived from an EMBL/GenBank/DDBJ whole genome shotgun (WGS) entry which is preliminary data.</text>
</comment>
<dbReference type="EMBL" id="BAAAHE010000016">
    <property type="protein sequence ID" value="GAA0619362.1"/>
    <property type="molecule type" value="Genomic_DNA"/>
</dbReference>
<dbReference type="SUPFAM" id="SSF52540">
    <property type="entry name" value="P-loop containing nucleoside triphosphate hydrolases"/>
    <property type="match status" value="1"/>
</dbReference>
<evidence type="ECO:0000313" key="7">
    <source>
        <dbReference type="EMBL" id="GAA0619362.1"/>
    </source>
</evidence>
<keyword evidence="5" id="KW-0029">Amino-acid transport</keyword>
<sequence length="237" mass="25405">MLELKGVGSGYGRLPVLFDIDLTVDQGQMVSVLGSNGAGKSTLLKTILGAIPPSKGEIIFRRQKVSGMPAHKRVGMGIALSPEGRQVFPSLSVRENLVTGAYGVSTPNMKEQFERVYELFPRLKERQNQAAGSLSGGEQQMLAVSRALMSRPRLLLVDELSLGLAPVIAERLYSALRALCDEGLSVIMVEQFHLVAVGFSDKQYVMEKGRFVKVTEQQVKKGEKPAAAAAASGGSGS</sequence>
<organism evidence="7 8">
    <name type="scientific">Sporichthya brevicatena</name>
    <dbReference type="NCBI Taxonomy" id="171442"/>
    <lineage>
        <taxon>Bacteria</taxon>
        <taxon>Bacillati</taxon>
        <taxon>Actinomycetota</taxon>
        <taxon>Actinomycetes</taxon>
        <taxon>Sporichthyales</taxon>
        <taxon>Sporichthyaceae</taxon>
        <taxon>Sporichthya</taxon>
    </lineage>
</organism>
<evidence type="ECO:0000313" key="8">
    <source>
        <dbReference type="Proteomes" id="UP001500957"/>
    </source>
</evidence>
<evidence type="ECO:0000256" key="5">
    <source>
        <dbReference type="ARBA" id="ARBA00022970"/>
    </source>
</evidence>
<name>A0ABN1GTT6_9ACTN</name>
<evidence type="ECO:0000256" key="3">
    <source>
        <dbReference type="ARBA" id="ARBA00022741"/>
    </source>
</evidence>
<dbReference type="PROSITE" id="PS50893">
    <property type="entry name" value="ABC_TRANSPORTER_2"/>
    <property type="match status" value="1"/>
</dbReference>
<dbReference type="InterPro" id="IPR003593">
    <property type="entry name" value="AAA+_ATPase"/>
</dbReference>
<dbReference type="GO" id="GO:0005524">
    <property type="term" value="F:ATP binding"/>
    <property type="evidence" value="ECO:0007669"/>
    <property type="project" value="UniProtKB-KW"/>
</dbReference>
<dbReference type="SMART" id="SM00382">
    <property type="entry name" value="AAA"/>
    <property type="match status" value="1"/>
</dbReference>
<keyword evidence="2" id="KW-0813">Transport</keyword>
<dbReference type="InterPro" id="IPR027417">
    <property type="entry name" value="P-loop_NTPase"/>
</dbReference>
<dbReference type="InterPro" id="IPR017871">
    <property type="entry name" value="ABC_transporter-like_CS"/>
</dbReference>
<dbReference type="Pfam" id="PF00005">
    <property type="entry name" value="ABC_tran"/>
    <property type="match status" value="1"/>
</dbReference>
<evidence type="ECO:0000256" key="2">
    <source>
        <dbReference type="ARBA" id="ARBA00022448"/>
    </source>
</evidence>
<dbReference type="PANTHER" id="PTHR43820:SF4">
    <property type="entry name" value="HIGH-AFFINITY BRANCHED-CHAIN AMINO ACID TRANSPORT ATP-BINDING PROTEIN LIVF"/>
    <property type="match status" value="1"/>
</dbReference>
<dbReference type="Gene3D" id="3.40.50.300">
    <property type="entry name" value="P-loop containing nucleotide triphosphate hydrolases"/>
    <property type="match status" value="1"/>
</dbReference>
<dbReference type="CDD" id="cd03224">
    <property type="entry name" value="ABC_TM1139_LivF_branched"/>
    <property type="match status" value="1"/>
</dbReference>
<evidence type="ECO:0000256" key="4">
    <source>
        <dbReference type="ARBA" id="ARBA00022840"/>
    </source>
</evidence>
<dbReference type="PROSITE" id="PS00211">
    <property type="entry name" value="ABC_TRANSPORTER_1"/>
    <property type="match status" value="1"/>
</dbReference>
<dbReference type="Proteomes" id="UP001500957">
    <property type="component" value="Unassembled WGS sequence"/>
</dbReference>
<proteinExistence type="inferred from homology"/>
<evidence type="ECO:0000259" key="6">
    <source>
        <dbReference type="PROSITE" id="PS50893"/>
    </source>
</evidence>
<dbReference type="InterPro" id="IPR003439">
    <property type="entry name" value="ABC_transporter-like_ATP-bd"/>
</dbReference>
<reference evidence="7 8" key="1">
    <citation type="journal article" date="2019" name="Int. J. Syst. Evol. Microbiol.">
        <title>The Global Catalogue of Microorganisms (GCM) 10K type strain sequencing project: providing services to taxonomists for standard genome sequencing and annotation.</title>
        <authorList>
            <consortium name="The Broad Institute Genomics Platform"/>
            <consortium name="The Broad Institute Genome Sequencing Center for Infectious Disease"/>
            <person name="Wu L."/>
            <person name="Ma J."/>
        </authorList>
    </citation>
    <scope>NUCLEOTIDE SEQUENCE [LARGE SCALE GENOMIC DNA]</scope>
    <source>
        <strain evidence="7 8">JCM 10671</strain>
    </source>
</reference>
<gene>
    <name evidence="7" type="ORF">GCM10009547_22260</name>
</gene>
<keyword evidence="4 7" id="KW-0067">ATP-binding</keyword>
<keyword evidence="3" id="KW-0547">Nucleotide-binding</keyword>
<dbReference type="RefSeq" id="WP_344604646.1">
    <property type="nucleotide sequence ID" value="NZ_BAAAHE010000016.1"/>
</dbReference>
<evidence type="ECO:0000256" key="1">
    <source>
        <dbReference type="ARBA" id="ARBA00005417"/>
    </source>
</evidence>
<dbReference type="InterPro" id="IPR052156">
    <property type="entry name" value="BCAA_Transport_ATP-bd_LivF"/>
</dbReference>
<protein>
    <submittedName>
        <fullName evidence="7">ABC transporter ATP-binding protein</fullName>
    </submittedName>
</protein>